<dbReference type="Proteomes" id="UP000186112">
    <property type="component" value="Unassembled WGS sequence"/>
</dbReference>
<feature type="transmembrane region" description="Helical" evidence="1">
    <location>
        <begin position="12"/>
        <end position="32"/>
    </location>
</feature>
<dbReference type="PANTHER" id="PTHR34989">
    <property type="entry name" value="PROTEIN HDED"/>
    <property type="match status" value="1"/>
</dbReference>
<keyword evidence="1" id="KW-0472">Membrane</keyword>
<feature type="transmembrane region" description="Helical" evidence="1">
    <location>
        <begin position="98"/>
        <end position="121"/>
    </location>
</feature>
<protein>
    <recommendedName>
        <fullName evidence="4">DUF308 domain-containing protein</fullName>
    </recommendedName>
</protein>
<feature type="transmembrane region" description="Helical" evidence="1">
    <location>
        <begin position="74"/>
        <end position="92"/>
    </location>
</feature>
<dbReference type="RefSeq" id="WP_075727193.1">
    <property type="nucleotide sequence ID" value="NZ_LTDM01000032.1"/>
</dbReference>
<feature type="transmembrane region" description="Helical" evidence="1">
    <location>
        <begin position="197"/>
        <end position="213"/>
    </location>
</feature>
<dbReference type="InterPro" id="IPR005325">
    <property type="entry name" value="DUF308_memb"/>
</dbReference>
<evidence type="ECO:0000313" key="2">
    <source>
        <dbReference type="EMBL" id="OLS02378.1"/>
    </source>
</evidence>
<comment type="caution">
    <text evidence="2">The sequence shown here is derived from an EMBL/GenBank/DDBJ whole genome shotgun (WGS) entry which is preliminary data.</text>
</comment>
<keyword evidence="3" id="KW-1185">Reference proteome</keyword>
<proteinExistence type="predicted"/>
<feature type="transmembrane region" description="Helical" evidence="1">
    <location>
        <begin position="156"/>
        <end position="176"/>
    </location>
</feature>
<evidence type="ECO:0000256" key="1">
    <source>
        <dbReference type="SAM" id="Phobius"/>
    </source>
</evidence>
<feature type="transmembrane region" description="Helical" evidence="1">
    <location>
        <begin position="44"/>
        <end position="62"/>
    </location>
</feature>
<dbReference type="InterPro" id="IPR052712">
    <property type="entry name" value="Acid_resist_chaperone_HdeD"/>
</dbReference>
<dbReference type="PANTHER" id="PTHR34989:SF1">
    <property type="entry name" value="PROTEIN HDED"/>
    <property type="match status" value="1"/>
</dbReference>
<evidence type="ECO:0008006" key="4">
    <source>
        <dbReference type="Google" id="ProtNLM"/>
    </source>
</evidence>
<dbReference type="AlphaFoldDB" id="A0A1U7M5B0"/>
<reference evidence="2 3" key="1">
    <citation type="submission" date="2016-02" db="EMBL/GenBank/DDBJ databases">
        <title>Genome sequence of Tissierella creatinophila DSM 6911.</title>
        <authorList>
            <person name="Poehlein A."/>
            <person name="Daniel R."/>
        </authorList>
    </citation>
    <scope>NUCLEOTIDE SEQUENCE [LARGE SCALE GENOMIC DNA]</scope>
    <source>
        <strain evidence="2 3">DSM 6911</strain>
    </source>
</reference>
<feature type="transmembrane region" description="Helical" evidence="1">
    <location>
        <begin position="133"/>
        <end position="150"/>
    </location>
</feature>
<organism evidence="2 3">
    <name type="scientific">Tissierella creatinophila DSM 6911</name>
    <dbReference type="NCBI Taxonomy" id="1123403"/>
    <lineage>
        <taxon>Bacteria</taxon>
        <taxon>Bacillati</taxon>
        <taxon>Bacillota</taxon>
        <taxon>Tissierellia</taxon>
        <taxon>Tissierellales</taxon>
        <taxon>Tissierellaceae</taxon>
        <taxon>Tissierella</taxon>
    </lineage>
</organism>
<dbReference type="OrthoDB" id="1641596at2"/>
<evidence type="ECO:0000313" key="3">
    <source>
        <dbReference type="Proteomes" id="UP000186112"/>
    </source>
</evidence>
<dbReference type="Pfam" id="PF03729">
    <property type="entry name" value="DUF308"/>
    <property type="match status" value="1"/>
</dbReference>
<dbReference type="GO" id="GO:0005886">
    <property type="term" value="C:plasma membrane"/>
    <property type="evidence" value="ECO:0007669"/>
    <property type="project" value="TreeGrafter"/>
</dbReference>
<sequence>MDIKQLRIKNIDIYSMIFSGLLYLILGILFLTQKTTLIFAVKNLLNLLVILLSIAAIFQLVGFTPLRKSRLTSISRIFGFFINFCLALIVYFKPELVVAILPIFFGIYALFSGIIRFLIYMQYKRNRVERRSFIVLEAIILVAFGIMIIVHPLASILPISNAIGIFFMLYGISFLGDALLEGTSRETKDSFKRRIRISLPVFMVALIPHKILMKINKAFETEKVDKNDFSVFKENIPFDLEVLIHVAEKGVAAFGHVDIWFEDKVFTYGTYDESTYKLGGIISDGVLIEVMDKEKYISFSQKNNDKTLFGFGLKLTEEQKDRVREKIEEIYKNLYEWKPQSKIDEERGIVPETPRKDYASVVYKNLKSKFYKFIKGPFKTYFALHTNCVLLADSIVGQAGIDIVKIQGLISPGAYFEYFNREFSRKNSFVISRTIYYKGKSKL</sequence>
<keyword evidence="1" id="KW-0812">Transmembrane</keyword>
<gene>
    <name evidence="2" type="ORF">TICRE_17650</name>
</gene>
<name>A0A1U7M5B0_TISCR</name>
<dbReference type="EMBL" id="LTDM01000032">
    <property type="protein sequence ID" value="OLS02378.1"/>
    <property type="molecule type" value="Genomic_DNA"/>
</dbReference>
<accession>A0A1U7M5B0</accession>
<keyword evidence="1" id="KW-1133">Transmembrane helix</keyword>